<feature type="compositionally biased region" description="Gly residues" evidence="1">
    <location>
        <begin position="142"/>
        <end position="155"/>
    </location>
</feature>
<keyword evidence="2" id="KW-0472">Membrane</keyword>
<feature type="region of interest" description="Disordered" evidence="1">
    <location>
        <begin position="1"/>
        <end position="29"/>
    </location>
</feature>
<feature type="region of interest" description="Disordered" evidence="1">
    <location>
        <begin position="53"/>
        <end position="90"/>
    </location>
</feature>
<name>A0A543NF95_9ACTN</name>
<dbReference type="AlphaFoldDB" id="A0A543NF95"/>
<dbReference type="Proteomes" id="UP000317422">
    <property type="component" value="Unassembled WGS sequence"/>
</dbReference>
<sequence>MAPEEVVEVAGAVVDDDAPEPAPPPGTAMPLPFRVLAATGTLVLVAVLGSPAVAAASDPPPSPEGWEQRTAETSPEGRAPGPGRFDSGDTGLVLLLTGISAVLVLTVLSVRGDGRHADRHPGSSRRRTGGDGSTTNGPPSGPGGGSGDGDGGGGD</sequence>
<evidence type="ECO:0000256" key="1">
    <source>
        <dbReference type="SAM" id="MobiDB-lite"/>
    </source>
</evidence>
<feature type="compositionally biased region" description="Low complexity" evidence="1">
    <location>
        <begin position="1"/>
        <end position="13"/>
    </location>
</feature>
<feature type="transmembrane region" description="Helical" evidence="2">
    <location>
        <begin position="92"/>
        <end position="110"/>
    </location>
</feature>
<evidence type="ECO:0000313" key="3">
    <source>
        <dbReference type="EMBL" id="TQN30509.1"/>
    </source>
</evidence>
<feature type="region of interest" description="Disordered" evidence="1">
    <location>
        <begin position="113"/>
        <end position="155"/>
    </location>
</feature>
<accession>A0A543NF95</accession>
<protein>
    <submittedName>
        <fullName evidence="3">Uncharacterized protein</fullName>
    </submittedName>
</protein>
<evidence type="ECO:0000256" key="2">
    <source>
        <dbReference type="SAM" id="Phobius"/>
    </source>
</evidence>
<keyword evidence="2" id="KW-1133">Transmembrane helix</keyword>
<keyword evidence="4" id="KW-1185">Reference proteome</keyword>
<feature type="transmembrane region" description="Helical" evidence="2">
    <location>
        <begin position="35"/>
        <end position="56"/>
    </location>
</feature>
<comment type="caution">
    <text evidence="3">The sequence shown here is derived from an EMBL/GenBank/DDBJ whole genome shotgun (WGS) entry which is preliminary data.</text>
</comment>
<evidence type="ECO:0000313" key="4">
    <source>
        <dbReference type="Proteomes" id="UP000317422"/>
    </source>
</evidence>
<organism evidence="3 4">
    <name type="scientific">Haloactinospora alba</name>
    <dbReference type="NCBI Taxonomy" id="405555"/>
    <lineage>
        <taxon>Bacteria</taxon>
        <taxon>Bacillati</taxon>
        <taxon>Actinomycetota</taxon>
        <taxon>Actinomycetes</taxon>
        <taxon>Streptosporangiales</taxon>
        <taxon>Nocardiopsidaceae</taxon>
        <taxon>Haloactinospora</taxon>
    </lineage>
</organism>
<reference evidence="3 4" key="1">
    <citation type="submission" date="2019-06" db="EMBL/GenBank/DDBJ databases">
        <title>Sequencing the genomes of 1000 actinobacteria strains.</title>
        <authorList>
            <person name="Klenk H.-P."/>
        </authorList>
    </citation>
    <scope>NUCLEOTIDE SEQUENCE [LARGE SCALE GENOMIC DNA]</scope>
    <source>
        <strain evidence="3 4">DSM 45015</strain>
    </source>
</reference>
<proteinExistence type="predicted"/>
<keyword evidence="2" id="KW-0812">Transmembrane</keyword>
<gene>
    <name evidence="3" type="ORF">FHX37_0390</name>
</gene>
<dbReference type="EMBL" id="VFQC01000001">
    <property type="protein sequence ID" value="TQN30509.1"/>
    <property type="molecule type" value="Genomic_DNA"/>
</dbReference>